<dbReference type="PANTHER" id="PTHR12655">
    <property type="entry name" value="ACYL-COA THIOESTERASE"/>
    <property type="match status" value="1"/>
</dbReference>
<name>A0A1A9WRN7_9MUSC</name>
<dbReference type="STRING" id="37001.A0A1A9WRN7"/>
<reference evidence="7" key="1">
    <citation type="submission" date="2014-03" db="EMBL/GenBank/DDBJ databases">
        <authorList>
            <person name="Aksoy S."/>
            <person name="Warren W."/>
            <person name="Wilson R.K."/>
        </authorList>
    </citation>
    <scope>NUCLEOTIDE SEQUENCE [LARGE SCALE GENOMIC DNA]</scope>
    <source>
        <strain evidence="7">IAEA</strain>
    </source>
</reference>
<dbReference type="PANTHER" id="PTHR12655:SF0">
    <property type="entry name" value="ACYL-COENZYME A THIOESTERASE 9, MITOCHONDRIAL"/>
    <property type="match status" value="1"/>
</dbReference>
<dbReference type="Proteomes" id="UP000091820">
    <property type="component" value="Unassembled WGS sequence"/>
</dbReference>
<keyword evidence="2" id="KW-0677">Repeat</keyword>
<feature type="domain" description="HotDog ACOT-type" evidence="5">
    <location>
        <begin position="252"/>
        <end position="364"/>
    </location>
</feature>
<dbReference type="GO" id="GO:0006637">
    <property type="term" value="P:acyl-CoA metabolic process"/>
    <property type="evidence" value="ECO:0007669"/>
    <property type="project" value="TreeGrafter"/>
</dbReference>
<dbReference type="PROSITE" id="PS51770">
    <property type="entry name" value="HOTDOG_ACOT"/>
    <property type="match status" value="2"/>
</dbReference>
<dbReference type="Gene3D" id="3.10.129.10">
    <property type="entry name" value="Hotdog Thioesterase"/>
    <property type="match status" value="2"/>
</dbReference>
<dbReference type="VEuPathDB" id="VectorBase:GBRI029724"/>
<feature type="domain" description="HotDog ACOT-type" evidence="5">
    <location>
        <begin position="50"/>
        <end position="172"/>
    </location>
</feature>
<keyword evidence="7" id="KW-1185">Reference proteome</keyword>
<dbReference type="AlphaFoldDB" id="A0A1A9WRN7"/>
<dbReference type="GO" id="GO:0005739">
    <property type="term" value="C:mitochondrion"/>
    <property type="evidence" value="ECO:0007669"/>
    <property type="project" value="TreeGrafter"/>
</dbReference>
<dbReference type="SUPFAM" id="SSF54637">
    <property type="entry name" value="Thioesterase/thiol ester dehydrase-isomerase"/>
    <property type="match status" value="2"/>
</dbReference>
<evidence type="ECO:0000256" key="3">
    <source>
        <dbReference type="ARBA" id="ARBA00022801"/>
    </source>
</evidence>
<evidence type="ECO:0000259" key="5">
    <source>
        <dbReference type="PROSITE" id="PS51770"/>
    </source>
</evidence>
<dbReference type="InterPro" id="IPR029069">
    <property type="entry name" value="HotDog_dom_sf"/>
</dbReference>
<sequence>MSEVTVKLMDQLGVGIGYQPKEKKRDHLLKYTPKQEELPSRSMKDSYISAIIPLRTDKSMQEKYVNQIGTIRLGRLIEAMDFFAVWVCQQYVKIPNLPPEEHLPYIFMTIIVDRMHILGQLPSYDKDLRISGYVTWVGRTSLEVSVWVHLIKDEKISKITHANFVMAARNATNTGSAPVNPLKIETNEEKKLSNEAKARRKLRQESQKASIWQKKPTQEEHDLIYDFVEKTTDKQTLELNKRILPENGRWMSDSFALNNIMSFPENRNAQNTAFGGFLMRNALEISHITAFKHCKARPKLEYAFEFSFDKPVAIQSMLRMLGYVIYVEKNYMLVMAINDVLEPTTAQKITSNVSYFIFSCSSNVQQIYPRSYHEALLYIHGQRKFRNANLISQPINP</sequence>
<dbReference type="GO" id="GO:0047617">
    <property type="term" value="F:fatty acyl-CoA hydrolase activity"/>
    <property type="evidence" value="ECO:0007669"/>
    <property type="project" value="TreeGrafter"/>
</dbReference>
<accession>A0A1A9WRN7</accession>
<evidence type="ECO:0000313" key="7">
    <source>
        <dbReference type="Proteomes" id="UP000091820"/>
    </source>
</evidence>
<proteinExistence type="inferred from homology"/>
<organism evidence="6 7">
    <name type="scientific">Glossina brevipalpis</name>
    <dbReference type="NCBI Taxonomy" id="37001"/>
    <lineage>
        <taxon>Eukaryota</taxon>
        <taxon>Metazoa</taxon>
        <taxon>Ecdysozoa</taxon>
        <taxon>Arthropoda</taxon>
        <taxon>Hexapoda</taxon>
        <taxon>Insecta</taxon>
        <taxon>Pterygota</taxon>
        <taxon>Neoptera</taxon>
        <taxon>Endopterygota</taxon>
        <taxon>Diptera</taxon>
        <taxon>Brachycera</taxon>
        <taxon>Muscomorpha</taxon>
        <taxon>Hippoboscoidea</taxon>
        <taxon>Glossinidae</taxon>
        <taxon>Glossina</taxon>
    </lineage>
</organism>
<keyword evidence="4" id="KW-0809">Transit peptide</keyword>
<evidence type="ECO:0000256" key="2">
    <source>
        <dbReference type="ARBA" id="ARBA00022737"/>
    </source>
</evidence>
<comment type="similarity">
    <text evidence="1">Belongs to the acyl coenzyme A hydrolase family.</text>
</comment>
<dbReference type="CDD" id="cd03442">
    <property type="entry name" value="BFIT_BACH"/>
    <property type="match status" value="2"/>
</dbReference>
<reference evidence="6" key="2">
    <citation type="submission" date="2020-05" db="UniProtKB">
        <authorList>
            <consortium name="EnsemblMetazoa"/>
        </authorList>
    </citation>
    <scope>IDENTIFICATION</scope>
    <source>
        <strain evidence="6">IAEA</strain>
    </source>
</reference>
<dbReference type="InterPro" id="IPR033120">
    <property type="entry name" value="HOTDOG_ACOT"/>
</dbReference>
<keyword evidence="3" id="KW-0378">Hydrolase</keyword>
<evidence type="ECO:0000256" key="4">
    <source>
        <dbReference type="ARBA" id="ARBA00022946"/>
    </source>
</evidence>
<dbReference type="EnsemblMetazoa" id="GBRI029724-RA">
    <property type="protein sequence ID" value="GBRI029724-PA"/>
    <property type="gene ID" value="GBRI029724"/>
</dbReference>
<protein>
    <recommendedName>
        <fullName evidence="5">HotDog ACOT-type domain-containing protein</fullName>
    </recommendedName>
</protein>
<evidence type="ECO:0000256" key="1">
    <source>
        <dbReference type="ARBA" id="ARBA00010458"/>
    </source>
</evidence>
<evidence type="ECO:0000313" key="6">
    <source>
        <dbReference type="EnsemblMetazoa" id="GBRI029724-PA"/>
    </source>
</evidence>